<dbReference type="Proteomes" id="UP000307720">
    <property type="component" value="Unassembled WGS sequence"/>
</dbReference>
<keyword evidence="2" id="KW-1185">Reference proteome</keyword>
<reference evidence="1" key="1">
    <citation type="submission" date="2019-04" db="EMBL/GenBank/DDBJ databases">
        <title>Microbes associate with the intestines of laboratory mice.</title>
        <authorList>
            <person name="Navarre W."/>
            <person name="Wong E."/>
            <person name="Huang K."/>
            <person name="Tropini C."/>
            <person name="Ng K."/>
            <person name="Yu B."/>
        </authorList>
    </citation>
    <scope>NUCLEOTIDE SEQUENCE</scope>
    <source>
        <strain evidence="1">NM72_1-8</strain>
    </source>
</reference>
<evidence type="ECO:0000313" key="2">
    <source>
        <dbReference type="Proteomes" id="UP000307720"/>
    </source>
</evidence>
<accession>A0AC61R014</accession>
<protein>
    <submittedName>
        <fullName evidence="1">CarD family transcriptional regulator</fullName>
    </submittedName>
</protein>
<name>A0AC61R014_9FIRM</name>
<comment type="caution">
    <text evidence="1">The sequence shown here is derived from an EMBL/GenBank/DDBJ whole genome shotgun (WGS) entry which is preliminary data.</text>
</comment>
<gene>
    <name evidence="1" type="ORF">E5357_07155</name>
</gene>
<dbReference type="EMBL" id="SRZB01000011">
    <property type="protein sequence ID" value="TGX99026.1"/>
    <property type="molecule type" value="Genomic_DNA"/>
</dbReference>
<sequence>MFHVGEFVVYGSQGVCKVTDVGCLNLPGAPDDRLYYTLEPCHILGGKVFTPVDNQKAIIRPVISKDEAIALIDDMTDIETLWVPDERKRESYYKDALRKCDCLELVKIIKTTYLRKQSRVAAGKKVTTGDEKYLHLAESNLYGELAVALDMEQEQVKQFIIDRIKDTQEADAEIS</sequence>
<proteinExistence type="predicted"/>
<evidence type="ECO:0000313" key="1">
    <source>
        <dbReference type="EMBL" id="TGX99026.1"/>
    </source>
</evidence>
<organism evidence="1 2">
    <name type="scientific">Hominisplanchenecus murintestinalis</name>
    <dbReference type="NCBI Taxonomy" id="2941517"/>
    <lineage>
        <taxon>Bacteria</taxon>
        <taxon>Bacillati</taxon>
        <taxon>Bacillota</taxon>
        <taxon>Clostridia</taxon>
        <taxon>Lachnospirales</taxon>
        <taxon>Lachnospiraceae</taxon>
        <taxon>Hominisplanchenecus</taxon>
    </lineage>
</organism>